<sequence>MSSEELQRLDEQGMAAWDQHNPDDFVDLFAEDFTFSDVTRPEALRSKDEVRQYMESWFTAFPDMRILSINRVVGDDAVAGEVEFTGTNTGPLVVGGMEMPATGKSVTSTGAYFFSVRDGKIASFSARPDGAGLMEQLGLLPGA</sequence>
<evidence type="ECO:0000313" key="2">
    <source>
        <dbReference type="Proteomes" id="UP000664164"/>
    </source>
</evidence>
<name>A0A939HFL9_9MICC</name>
<dbReference type="PANTHER" id="PTHR38436:SF1">
    <property type="entry name" value="ESTER CYCLASE"/>
    <property type="match status" value="1"/>
</dbReference>
<organism evidence="1 2">
    <name type="scientific">Arthrobacter cavernae</name>
    <dbReference type="NCBI Taxonomy" id="2817681"/>
    <lineage>
        <taxon>Bacteria</taxon>
        <taxon>Bacillati</taxon>
        <taxon>Actinomycetota</taxon>
        <taxon>Actinomycetes</taxon>
        <taxon>Micrococcales</taxon>
        <taxon>Micrococcaceae</taxon>
        <taxon>Arthrobacter</taxon>
    </lineage>
</organism>
<dbReference type="Pfam" id="PF07366">
    <property type="entry name" value="SnoaL"/>
    <property type="match status" value="1"/>
</dbReference>
<reference evidence="1" key="1">
    <citation type="submission" date="2021-03" db="EMBL/GenBank/DDBJ databases">
        <title>A new species, PO-11, isolated from a karst cave deposit.</title>
        <authorList>
            <person name="Zhaoxiaoyong W."/>
        </authorList>
    </citation>
    <scope>NUCLEOTIDE SEQUENCE</scope>
    <source>
        <strain evidence="1">PO-11</strain>
    </source>
</reference>
<gene>
    <name evidence="1" type="ORF">J1902_09955</name>
</gene>
<comment type="caution">
    <text evidence="1">The sequence shown here is derived from an EMBL/GenBank/DDBJ whole genome shotgun (WGS) entry which is preliminary data.</text>
</comment>
<accession>A0A939HFL9</accession>
<dbReference type="Gene3D" id="3.10.450.50">
    <property type="match status" value="1"/>
</dbReference>
<dbReference type="InterPro" id="IPR009959">
    <property type="entry name" value="Cyclase_SnoaL-like"/>
</dbReference>
<dbReference type="GO" id="GO:0030638">
    <property type="term" value="P:polyketide metabolic process"/>
    <property type="evidence" value="ECO:0007669"/>
    <property type="project" value="InterPro"/>
</dbReference>
<dbReference type="PANTHER" id="PTHR38436">
    <property type="entry name" value="POLYKETIDE CYCLASE SNOAL-LIKE DOMAIN"/>
    <property type="match status" value="1"/>
</dbReference>
<dbReference type="RefSeq" id="WP_207616098.1">
    <property type="nucleotide sequence ID" value="NZ_JAFNLL010000021.1"/>
</dbReference>
<protein>
    <submittedName>
        <fullName evidence="1">Ester cyclase</fullName>
    </submittedName>
</protein>
<evidence type="ECO:0000313" key="1">
    <source>
        <dbReference type="EMBL" id="MBO1268294.1"/>
    </source>
</evidence>
<proteinExistence type="predicted"/>
<dbReference type="AlphaFoldDB" id="A0A939HFL9"/>
<keyword evidence="2" id="KW-1185">Reference proteome</keyword>
<dbReference type="SUPFAM" id="SSF54427">
    <property type="entry name" value="NTF2-like"/>
    <property type="match status" value="1"/>
</dbReference>
<dbReference type="Proteomes" id="UP000664164">
    <property type="component" value="Unassembled WGS sequence"/>
</dbReference>
<dbReference type="InterPro" id="IPR032710">
    <property type="entry name" value="NTF2-like_dom_sf"/>
</dbReference>
<dbReference type="EMBL" id="JAFNLL010000021">
    <property type="protein sequence ID" value="MBO1268294.1"/>
    <property type="molecule type" value="Genomic_DNA"/>
</dbReference>